<evidence type="ECO:0000313" key="2">
    <source>
        <dbReference type="Proteomes" id="UP001597427"/>
    </source>
</evidence>
<evidence type="ECO:0000313" key="1">
    <source>
        <dbReference type="EMBL" id="MFD2728650.1"/>
    </source>
</evidence>
<gene>
    <name evidence="1" type="ORF">ACFSR0_04305</name>
</gene>
<dbReference type="Proteomes" id="UP001597427">
    <property type="component" value="Unassembled WGS sequence"/>
</dbReference>
<protein>
    <recommendedName>
        <fullName evidence="3">Sigma-70 family RNA polymerase sigma factor</fullName>
    </recommendedName>
</protein>
<dbReference type="RefSeq" id="WP_379980264.1">
    <property type="nucleotide sequence ID" value="NZ_JBHUMO010000028.1"/>
</dbReference>
<evidence type="ECO:0008006" key="3">
    <source>
        <dbReference type="Google" id="ProtNLM"/>
    </source>
</evidence>
<sequence>MTRTIATLVVKKYEGLLRKVAYRCGIHQQHPNFDDYLQEGRWHLFQLASAFEDLASFEQTYSLSFLYQNLYWFFLDFQRKQHERMDVLDLYQDEGLALPSKTEENEVLEWKVAFTEFYAQLDATDQERIAALLGKRPLSRQMKAYYRQVLRKKFDLFFKSF</sequence>
<keyword evidence="2" id="KW-1185">Reference proteome</keyword>
<proteinExistence type="predicted"/>
<name>A0ABW5TH98_9ENTE</name>
<organism evidence="1 2">
    <name type="scientific">Enterococcus camelliae</name>
    <dbReference type="NCBI Taxonomy" id="453959"/>
    <lineage>
        <taxon>Bacteria</taxon>
        <taxon>Bacillati</taxon>
        <taxon>Bacillota</taxon>
        <taxon>Bacilli</taxon>
        <taxon>Lactobacillales</taxon>
        <taxon>Enterococcaceae</taxon>
        <taxon>Enterococcus</taxon>
    </lineage>
</organism>
<comment type="caution">
    <text evidence="1">The sequence shown here is derived from an EMBL/GenBank/DDBJ whole genome shotgun (WGS) entry which is preliminary data.</text>
</comment>
<reference evidence="2" key="1">
    <citation type="journal article" date="2019" name="Int. J. Syst. Evol. Microbiol.">
        <title>The Global Catalogue of Microorganisms (GCM) 10K type strain sequencing project: providing services to taxonomists for standard genome sequencing and annotation.</title>
        <authorList>
            <consortium name="The Broad Institute Genomics Platform"/>
            <consortium name="The Broad Institute Genome Sequencing Center for Infectious Disease"/>
            <person name="Wu L."/>
            <person name="Ma J."/>
        </authorList>
    </citation>
    <scope>NUCLEOTIDE SEQUENCE [LARGE SCALE GENOMIC DNA]</scope>
    <source>
        <strain evidence="2">TISTR 932</strain>
    </source>
</reference>
<accession>A0ABW5TH98</accession>
<dbReference type="EMBL" id="JBHUMO010000028">
    <property type="protein sequence ID" value="MFD2728650.1"/>
    <property type="molecule type" value="Genomic_DNA"/>
</dbReference>